<dbReference type="Gene3D" id="3.30.428.10">
    <property type="entry name" value="HIT-like"/>
    <property type="match status" value="1"/>
</dbReference>
<feature type="domain" description="HIT" evidence="1">
    <location>
        <begin position="18"/>
        <end position="103"/>
    </location>
</feature>
<evidence type="ECO:0000313" key="5">
    <source>
        <dbReference type="Proteomes" id="UP000248714"/>
    </source>
</evidence>
<dbReference type="EMBL" id="QLTT01000002">
    <property type="protein sequence ID" value="RAS68146.1"/>
    <property type="molecule type" value="Genomic_DNA"/>
</dbReference>
<sequence length="113" mass="12323">MGPDRYCDEVVPGTVKVEVLVRTENTLAFRPPLPGFGTDHIIVIPTRHVSSLLDLDDDLTIELLSTVKNVAALAVDQHGGCQVLTTLGDEQHNKHLHWHVAVGDGVARFVPRA</sequence>
<evidence type="ECO:0000313" key="4">
    <source>
        <dbReference type="Proteomes" id="UP000246005"/>
    </source>
</evidence>
<dbReference type="Proteomes" id="UP000248714">
    <property type="component" value="Unassembled WGS sequence"/>
</dbReference>
<keyword evidence="5" id="KW-1185">Reference proteome</keyword>
<dbReference type="InterPro" id="IPR011146">
    <property type="entry name" value="HIT-like"/>
</dbReference>
<accession>A0A316IBP8</accession>
<dbReference type="EMBL" id="QGHB01000001">
    <property type="protein sequence ID" value="PWK90631.1"/>
    <property type="molecule type" value="Genomic_DNA"/>
</dbReference>
<dbReference type="OrthoDB" id="9784774at2"/>
<reference evidence="2 4" key="1">
    <citation type="submission" date="2018-05" db="EMBL/GenBank/DDBJ databases">
        <title>Genomic Encyclopedia of Type Strains, Phase IV (KMG-IV): sequencing the most valuable type-strain genomes for metagenomic binning, comparative biology and taxonomic classification.</title>
        <authorList>
            <person name="Goeker M."/>
        </authorList>
    </citation>
    <scope>NUCLEOTIDE SEQUENCE [LARGE SCALE GENOMIC DNA]</scope>
    <source>
        <strain evidence="3 5">DSM 45479</strain>
        <strain evidence="2 4">DSM 45480</strain>
    </source>
</reference>
<dbReference type="GO" id="GO:0003824">
    <property type="term" value="F:catalytic activity"/>
    <property type="evidence" value="ECO:0007669"/>
    <property type="project" value="InterPro"/>
</dbReference>
<dbReference type="RefSeq" id="WP_109629919.1">
    <property type="nucleotide sequence ID" value="NZ_QGHB01000001.1"/>
</dbReference>
<dbReference type="Pfam" id="PF01230">
    <property type="entry name" value="HIT"/>
    <property type="match status" value="1"/>
</dbReference>
<dbReference type="InterPro" id="IPR036265">
    <property type="entry name" value="HIT-like_sf"/>
</dbReference>
<proteinExistence type="predicted"/>
<evidence type="ECO:0000259" key="1">
    <source>
        <dbReference type="Pfam" id="PF01230"/>
    </source>
</evidence>
<dbReference type="AlphaFoldDB" id="A0A316IBP8"/>
<evidence type="ECO:0000313" key="3">
    <source>
        <dbReference type="EMBL" id="RAS68146.1"/>
    </source>
</evidence>
<comment type="caution">
    <text evidence="2">The sequence shown here is derived from an EMBL/GenBank/DDBJ whole genome shotgun (WGS) entry which is preliminary data.</text>
</comment>
<dbReference type="Proteomes" id="UP000246005">
    <property type="component" value="Unassembled WGS sequence"/>
</dbReference>
<protein>
    <submittedName>
        <fullName evidence="2">Histidine triad (HIT) family protein</fullName>
    </submittedName>
</protein>
<evidence type="ECO:0000313" key="2">
    <source>
        <dbReference type="EMBL" id="PWK90631.1"/>
    </source>
</evidence>
<gene>
    <name evidence="3" type="ORF">C8D87_102209</name>
    <name evidence="2" type="ORF">C8D88_101649</name>
</gene>
<organism evidence="2 4">
    <name type="scientific">Lentzea atacamensis</name>
    <dbReference type="NCBI Taxonomy" id="531938"/>
    <lineage>
        <taxon>Bacteria</taxon>
        <taxon>Bacillati</taxon>
        <taxon>Actinomycetota</taxon>
        <taxon>Actinomycetes</taxon>
        <taxon>Pseudonocardiales</taxon>
        <taxon>Pseudonocardiaceae</taxon>
        <taxon>Lentzea</taxon>
    </lineage>
</organism>
<dbReference type="SUPFAM" id="SSF54197">
    <property type="entry name" value="HIT-like"/>
    <property type="match status" value="1"/>
</dbReference>
<name>A0A316IBP8_9PSEU</name>